<evidence type="ECO:0000313" key="4">
    <source>
        <dbReference type="Proteomes" id="UP000290608"/>
    </source>
</evidence>
<evidence type="ECO:0000256" key="1">
    <source>
        <dbReference type="SAM" id="SignalP"/>
    </source>
</evidence>
<name>A0A4V1KS66_9FLAO</name>
<dbReference type="Gene3D" id="2.40.160.60">
    <property type="entry name" value="Outer membrane protein transport protein (OMPP1/FadL/TodX)"/>
    <property type="match status" value="2"/>
</dbReference>
<dbReference type="Pfam" id="PF19572">
    <property type="entry name" value="PorV"/>
    <property type="match status" value="1"/>
</dbReference>
<dbReference type="InterPro" id="IPR045741">
    <property type="entry name" value="PorV"/>
</dbReference>
<evidence type="ECO:0000313" key="3">
    <source>
        <dbReference type="EMBL" id="RXG27943.1"/>
    </source>
</evidence>
<feature type="domain" description="Type IX secretion system protein PorV" evidence="2">
    <location>
        <begin position="23"/>
        <end position="267"/>
    </location>
</feature>
<proteinExistence type="predicted"/>
<dbReference type="AlphaFoldDB" id="A0A4V1KS66"/>
<dbReference type="Proteomes" id="UP000290608">
    <property type="component" value="Unassembled WGS sequence"/>
</dbReference>
<evidence type="ECO:0000259" key="2">
    <source>
        <dbReference type="Pfam" id="PF19572"/>
    </source>
</evidence>
<feature type="signal peptide" evidence="1">
    <location>
        <begin position="1"/>
        <end position="19"/>
    </location>
</feature>
<gene>
    <name evidence="3" type="ORF">DSL99_2734</name>
</gene>
<dbReference type="NCBIfam" id="NF033710">
    <property type="entry name" value="T9SS_OM_PorV"/>
    <property type="match status" value="1"/>
</dbReference>
<organism evidence="3 4">
    <name type="scientific">Leeuwenhoekiella marinoflava</name>
    <dbReference type="NCBI Taxonomy" id="988"/>
    <lineage>
        <taxon>Bacteria</taxon>
        <taxon>Pseudomonadati</taxon>
        <taxon>Bacteroidota</taxon>
        <taxon>Flavobacteriia</taxon>
        <taxon>Flavobacteriales</taxon>
        <taxon>Flavobacteriaceae</taxon>
        <taxon>Leeuwenhoekiella</taxon>
    </lineage>
</organism>
<protein>
    <recommendedName>
        <fullName evidence="2">Type IX secretion system protein PorV domain-containing protein</fullName>
    </recommendedName>
</protein>
<accession>A0A4V1KS66</accession>
<reference evidence="3 4" key="1">
    <citation type="submission" date="2018-07" db="EMBL/GenBank/DDBJ databases">
        <title>Leeuwenhoekiella genomics.</title>
        <authorList>
            <person name="Tahon G."/>
            <person name="Willems A."/>
        </authorList>
    </citation>
    <scope>NUCLEOTIDE SEQUENCE [LARGE SCALE GENOMIC DNA]</scope>
    <source>
        <strain evidence="3 4">LMG 1345</strain>
    </source>
</reference>
<dbReference type="RefSeq" id="WP_073100032.1">
    <property type="nucleotide sequence ID" value="NZ_QOVL01000013.1"/>
</dbReference>
<keyword evidence="1" id="KW-0732">Signal</keyword>
<sequence>MKKTLLFLICCISLQQLQAQEVEGRPITTGVPFLSIAADARAAGMGDQGVATSPDAYSQQWNPAKYAFIEQQQGVGFNYTPYLSQIVDDIFLGQITYYNRINERSAFGGSLRYFSLGDIESIQSSNPSQAELENPLILSPNEFTLDLSYALKLSDRFSMAVAGRYLRSNLKLQINDEDATAAGSIGVDIAGYYQSEEITYNDFNGRWRGGFNISNIGPKIKYDEAGQENFIPTNLRLGGGFDFILDAYNVVAVGLEFNKLLVPSPQDFNGDGVIDGSDSEEYNNIGFFEGMFQSFGDAPNGFSEELKEVTWSLGAEYKYDDVFAFRAGYFNESDLKGARKFATLGLGFKYTAIDIDVSYLFSTTQVRNPLENTLRFGITFSFGNEYTEY</sequence>
<dbReference type="NCBIfam" id="NF033709">
    <property type="entry name" value="PorV_fam"/>
    <property type="match status" value="1"/>
</dbReference>
<feature type="chain" id="PRO_5020568045" description="Type IX secretion system protein PorV domain-containing protein" evidence="1">
    <location>
        <begin position="20"/>
        <end position="389"/>
    </location>
</feature>
<dbReference type="STRING" id="1122159.SAMN02745246_02948"/>
<comment type="caution">
    <text evidence="3">The sequence shown here is derived from an EMBL/GenBank/DDBJ whole genome shotgun (WGS) entry which is preliminary data.</text>
</comment>
<dbReference type="EMBL" id="QOVL01000013">
    <property type="protein sequence ID" value="RXG27943.1"/>
    <property type="molecule type" value="Genomic_DNA"/>
</dbReference>
<dbReference type="InterPro" id="IPR047799">
    <property type="entry name" value="T9SS_OM_PorV"/>
</dbReference>